<dbReference type="OrthoDB" id="9769523at2"/>
<comment type="similarity">
    <text evidence="1">Belongs to the thiolase-like superfamily. HMG-CoA synthase family.</text>
</comment>
<dbReference type="InterPro" id="IPR016039">
    <property type="entry name" value="Thiolase-like"/>
</dbReference>
<dbReference type="AlphaFoldDB" id="A0A4R5C4C3"/>
<organism evidence="5 6">
    <name type="scientific">Actinomadura darangshiensis</name>
    <dbReference type="NCBI Taxonomy" id="705336"/>
    <lineage>
        <taxon>Bacteria</taxon>
        <taxon>Bacillati</taxon>
        <taxon>Actinomycetota</taxon>
        <taxon>Actinomycetes</taxon>
        <taxon>Streptosporangiales</taxon>
        <taxon>Thermomonosporaceae</taxon>
        <taxon>Actinomadura</taxon>
    </lineage>
</organism>
<dbReference type="PANTHER" id="PTHR43323:SF2">
    <property type="entry name" value="HYDROXYMETHYLGLUTARYL-COA SYNTHASE"/>
    <property type="match status" value="1"/>
</dbReference>
<evidence type="ECO:0000313" key="6">
    <source>
        <dbReference type="Proteomes" id="UP000295578"/>
    </source>
</evidence>
<keyword evidence="6" id="KW-1185">Reference proteome</keyword>
<name>A0A4R5C4C3_9ACTN</name>
<dbReference type="Pfam" id="PF01154">
    <property type="entry name" value="HMG_CoA_synt_N"/>
    <property type="match status" value="1"/>
</dbReference>
<dbReference type="Proteomes" id="UP000295578">
    <property type="component" value="Unassembled WGS sequence"/>
</dbReference>
<feature type="domain" description="Hydroxymethylglutaryl-coenzyme A synthase C-terminal" evidence="4">
    <location>
        <begin position="259"/>
        <end position="371"/>
    </location>
</feature>
<sequence>MQVDIGIDDLNVYGSTLVIDAADIAAVRGTPMKRLTQWRLDSRSLVPPYEDPVTLAVNAARPLVDEHGASDFGLLLVASESGLDYSKPLSSYVHEFLGLPGRCVHSEIKHACFGGTAALLLAADWVRANPHAKALVVTTDLSRRLFGHAAESAEGMGATALAVSAEPRVLGLDAARGFASKEIYDVARPTHIHTVVDSELSLSAYLDLAEIAWSDYRRQDGAAAYDDLDHLAFHTPLAPLVQQAHLLFAEESSADVPPAEQFERKVAPSLRYCQKIGNTFSGCLFVALAGLIDDAPDADTGRRIGLYSYGSGSSAAFFSGVLRPGARARLARHDISSALTARRRVDVRTYERLVEDLEQSLTAEDFEPDTGAIVNHFEESYAGRNALVLSGVKGYQRSYQWS</sequence>
<proteinExistence type="inferred from homology"/>
<comment type="caution">
    <text evidence="5">The sequence shown here is derived from an EMBL/GenBank/DDBJ whole genome shotgun (WGS) entry which is preliminary data.</text>
</comment>
<evidence type="ECO:0000256" key="1">
    <source>
        <dbReference type="ARBA" id="ARBA00007061"/>
    </source>
</evidence>
<dbReference type="PANTHER" id="PTHR43323">
    <property type="entry name" value="3-HYDROXY-3-METHYLGLUTARYL COENZYME A SYNTHASE"/>
    <property type="match status" value="1"/>
</dbReference>
<protein>
    <submittedName>
        <fullName evidence="5">3-hydroxy-3-methylglutaryl-ACP synthase</fullName>
    </submittedName>
</protein>
<accession>A0A4R5C4C3</accession>
<dbReference type="InterPro" id="IPR013746">
    <property type="entry name" value="HMG_CoA_synt_C_dom"/>
</dbReference>
<keyword evidence="2" id="KW-0808">Transferase</keyword>
<evidence type="ECO:0000259" key="3">
    <source>
        <dbReference type="Pfam" id="PF01154"/>
    </source>
</evidence>
<dbReference type="GO" id="GO:0006084">
    <property type="term" value="P:acetyl-CoA metabolic process"/>
    <property type="evidence" value="ECO:0007669"/>
    <property type="project" value="InterPro"/>
</dbReference>
<dbReference type="Pfam" id="PF08540">
    <property type="entry name" value="HMG_CoA_synt_C"/>
    <property type="match status" value="1"/>
</dbReference>
<dbReference type="SUPFAM" id="SSF53901">
    <property type="entry name" value="Thiolase-like"/>
    <property type="match status" value="2"/>
</dbReference>
<dbReference type="EMBL" id="SMKY01000001">
    <property type="protein sequence ID" value="TDD92923.1"/>
    <property type="molecule type" value="Genomic_DNA"/>
</dbReference>
<gene>
    <name evidence="5" type="ORF">E1293_00150</name>
</gene>
<evidence type="ECO:0000256" key="2">
    <source>
        <dbReference type="ARBA" id="ARBA00022679"/>
    </source>
</evidence>
<feature type="domain" description="Hydroxymethylglutaryl-coenzyme A synthase N-terminal" evidence="3">
    <location>
        <begin position="4"/>
        <end position="164"/>
    </location>
</feature>
<evidence type="ECO:0000313" key="5">
    <source>
        <dbReference type="EMBL" id="TDD92923.1"/>
    </source>
</evidence>
<dbReference type="GO" id="GO:0004421">
    <property type="term" value="F:hydroxymethylglutaryl-CoA synthase activity"/>
    <property type="evidence" value="ECO:0007669"/>
    <property type="project" value="InterPro"/>
</dbReference>
<dbReference type="CDD" id="cd00827">
    <property type="entry name" value="init_cond_enzymes"/>
    <property type="match status" value="1"/>
</dbReference>
<dbReference type="RefSeq" id="WP_132192438.1">
    <property type="nucleotide sequence ID" value="NZ_SMKY01000001.1"/>
</dbReference>
<dbReference type="Gene3D" id="3.40.47.10">
    <property type="match status" value="2"/>
</dbReference>
<reference evidence="5 6" key="1">
    <citation type="submission" date="2019-03" db="EMBL/GenBank/DDBJ databases">
        <title>Draft genome sequences of novel Actinobacteria.</title>
        <authorList>
            <person name="Sahin N."/>
            <person name="Ay H."/>
            <person name="Saygin H."/>
        </authorList>
    </citation>
    <scope>NUCLEOTIDE SEQUENCE [LARGE SCALE GENOMIC DNA]</scope>
    <source>
        <strain evidence="5 6">DSM 45941</strain>
    </source>
</reference>
<evidence type="ECO:0000259" key="4">
    <source>
        <dbReference type="Pfam" id="PF08540"/>
    </source>
</evidence>
<dbReference type="InterPro" id="IPR013528">
    <property type="entry name" value="HMG_CoA_synth_N"/>
</dbReference>